<dbReference type="Proteomes" id="UP000248863">
    <property type="component" value="Unassembled WGS sequence"/>
</dbReference>
<proteinExistence type="predicted"/>
<reference evidence="3 4" key="1">
    <citation type="submission" date="2017-07" db="EMBL/GenBank/DDBJ databases">
        <title>Draft Genome Sequences of Select Purple Nonsulfur Bacteria.</title>
        <authorList>
            <person name="Lasarre B."/>
            <person name="Mckinlay J.B."/>
        </authorList>
    </citation>
    <scope>NUCLEOTIDE SEQUENCE [LARGE SCALE GENOMIC DNA]</scope>
    <source>
        <strain evidence="3 4">DSM 11907</strain>
    </source>
</reference>
<feature type="compositionally biased region" description="Basic residues" evidence="1">
    <location>
        <begin position="1"/>
        <end position="12"/>
    </location>
</feature>
<dbReference type="PROSITE" id="PS51186">
    <property type="entry name" value="GNAT"/>
    <property type="match status" value="1"/>
</dbReference>
<keyword evidence="3" id="KW-0808">Transferase</keyword>
<evidence type="ECO:0000256" key="1">
    <source>
        <dbReference type="SAM" id="MobiDB-lite"/>
    </source>
</evidence>
<evidence type="ECO:0000313" key="3">
    <source>
        <dbReference type="EMBL" id="RAI29913.1"/>
    </source>
</evidence>
<sequence length="224" mass="24108">MHKSHKLPWRRLRAQDRSPRHAAPSCPLRASREVFLSSPLVSSRPSLRDCAVGDLPAVTAIYAEAVRHGRASFELDPPDLAEMTRRRAALVAGGFPYLVAEIDGSVAGYAYAGPYRSRPAYAWTVENSVYVAPHLQGRGLGLALLTRLVEAATARGFRQMIAVIGDSANHASIRLHTRAGFAPVGVLRASGFKHGVWLDSVLMQRALGDGDRTPPPTPAGSAAR</sequence>
<organism evidence="3 4">
    <name type="scientific">Rhodoplanes elegans</name>
    <dbReference type="NCBI Taxonomy" id="29408"/>
    <lineage>
        <taxon>Bacteria</taxon>
        <taxon>Pseudomonadati</taxon>
        <taxon>Pseudomonadota</taxon>
        <taxon>Alphaproteobacteria</taxon>
        <taxon>Hyphomicrobiales</taxon>
        <taxon>Nitrobacteraceae</taxon>
        <taxon>Rhodoplanes</taxon>
    </lineage>
</organism>
<dbReference type="AlphaFoldDB" id="A0A327JWQ5"/>
<dbReference type="GO" id="GO:0016747">
    <property type="term" value="F:acyltransferase activity, transferring groups other than amino-acyl groups"/>
    <property type="evidence" value="ECO:0007669"/>
    <property type="project" value="InterPro"/>
</dbReference>
<dbReference type="SUPFAM" id="SSF55729">
    <property type="entry name" value="Acyl-CoA N-acyltransferases (Nat)"/>
    <property type="match status" value="1"/>
</dbReference>
<dbReference type="EMBL" id="NPEU01000653">
    <property type="protein sequence ID" value="RAI29913.1"/>
    <property type="molecule type" value="Genomic_DNA"/>
</dbReference>
<dbReference type="InterPro" id="IPR016181">
    <property type="entry name" value="Acyl_CoA_acyltransferase"/>
</dbReference>
<evidence type="ECO:0000313" key="4">
    <source>
        <dbReference type="Proteomes" id="UP000248863"/>
    </source>
</evidence>
<keyword evidence="4" id="KW-1185">Reference proteome</keyword>
<dbReference type="PANTHER" id="PTHR43072">
    <property type="entry name" value="N-ACETYLTRANSFERASE"/>
    <property type="match status" value="1"/>
</dbReference>
<accession>A0A327JWQ5</accession>
<gene>
    <name evidence="3" type="ORF">CH338_28220</name>
</gene>
<feature type="domain" description="N-acetyltransferase" evidence="2">
    <location>
        <begin position="45"/>
        <end position="208"/>
    </location>
</feature>
<dbReference type="OrthoDB" id="5459937at2"/>
<dbReference type="Pfam" id="PF00583">
    <property type="entry name" value="Acetyltransf_1"/>
    <property type="match status" value="1"/>
</dbReference>
<dbReference type="PANTHER" id="PTHR43072:SF8">
    <property type="entry name" value="ACYLTRANSFERASE FABY-RELATED"/>
    <property type="match status" value="1"/>
</dbReference>
<feature type="region of interest" description="Disordered" evidence="1">
    <location>
        <begin position="1"/>
        <end position="25"/>
    </location>
</feature>
<evidence type="ECO:0000259" key="2">
    <source>
        <dbReference type="PROSITE" id="PS51186"/>
    </source>
</evidence>
<name>A0A327JWQ5_9BRAD</name>
<dbReference type="InterPro" id="IPR000182">
    <property type="entry name" value="GNAT_dom"/>
</dbReference>
<comment type="caution">
    <text evidence="3">The sequence shown here is derived from an EMBL/GenBank/DDBJ whole genome shotgun (WGS) entry which is preliminary data.</text>
</comment>
<dbReference type="Gene3D" id="3.40.630.30">
    <property type="match status" value="1"/>
</dbReference>
<dbReference type="CDD" id="cd04301">
    <property type="entry name" value="NAT_SF"/>
    <property type="match status" value="1"/>
</dbReference>
<protein>
    <submittedName>
        <fullName evidence="3">GNAT family N-acetyltransferase</fullName>
    </submittedName>
</protein>